<evidence type="ECO:0000313" key="2">
    <source>
        <dbReference type="EMBL" id="KAA3469846.1"/>
    </source>
</evidence>
<gene>
    <name evidence="2" type="ORF">EPI10_015598</name>
</gene>
<evidence type="ECO:0000313" key="3">
    <source>
        <dbReference type="Proteomes" id="UP000325315"/>
    </source>
</evidence>
<comment type="caution">
    <text evidence="2">The sequence shown here is derived from an EMBL/GenBank/DDBJ whole genome shotgun (WGS) entry which is preliminary data.</text>
</comment>
<dbReference type="EMBL" id="SMMG02000006">
    <property type="protein sequence ID" value="KAA3469846.1"/>
    <property type="molecule type" value="Genomic_DNA"/>
</dbReference>
<keyword evidence="1" id="KW-0472">Membrane</keyword>
<dbReference type="Proteomes" id="UP000325315">
    <property type="component" value="Unassembled WGS sequence"/>
</dbReference>
<dbReference type="AlphaFoldDB" id="A0A5B6VL81"/>
<keyword evidence="1" id="KW-0812">Transmembrane</keyword>
<keyword evidence="3" id="KW-1185">Reference proteome</keyword>
<dbReference type="PROSITE" id="PS51257">
    <property type="entry name" value="PROKAR_LIPOPROTEIN"/>
    <property type="match status" value="1"/>
</dbReference>
<keyword evidence="1" id="KW-1133">Transmembrane helix</keyword>
<evidence type="ECO:0000256" key="1">
    <source>
        <dbReference type="SAM" id="Phobius"/>
    </source>
</evidence>
<proteinExistence type="predicted"/>
<dbReference type="OrthoDB" id="10396580at2759"/>
<reference evidence="2" key="1">
    <citation type="submission" date="2019-08" db="EMBL/GenBank/DDBJ databases">
        <authorList>
            <person name="Liu F."/>
        </authorList>
    </citation>
    <scope>NUCLEOTIDE SEQUENCE [LARGE SCALE GENOMIC DNA]</scope>
    <source>
        <strain evidence="2">PA1801</strain>
        <tissue evidence="2">Leaf</tissue>
    </source>
</reference>
<organism evidence="2 3">
    <name type="scientific">Gossypium australe</name>
    <dbReference type="NCBI Taxonomy" id="47621"/>
    <lineage>
        <taxon>Eukaryota</taxon>
        <taxon>Viridiplantae</taxon>
        <taxon>Streptophyta</taxon>
        <taxon>Embryophyta</taxon>
        <taxon>Tracheophyta</taxon>
        <taxon>Spermatophyta</taxon>
        <taxon>Magnoliopsida</taxon>
        <taxon>eudicotyledons</taxon>
        <taxon>Gunneridae</taxon>
        <taxon>Pentapetalae</taxon>
        <taxon>rosids</taxon>
        <taxon>malvids</taxon>
        <taxon>Malvales</taxon>
        <taxon>Malvaceae</taxon>
        <taxon>Malvoideae</taxon>
        <taxon>Gossypium</taxon>
    </lineage>
</organism>
<name>A0A5B6VL81_9ROSI</name>
<protein>
    <submittedName>
        <fullName evidence="2">Serine/threonine-protein phosphatase 7 long form-like protein</fullName>
    </submittedName>
</protein>
<sequence length="94" mass="10824">MRRVYYHFRGCAVTAWVTSGCGAVVTWLVYATDWRDVCEQLLEWVPKTIFGAQIDMNWLRRNSGGFNEDSTEVQREHHARAYILMITGGSPNAR</sequence>
<feature type="transmembrane region" description="Helical" evidence="1">
    <location>
        <begin position="12"/>
        <end position="30"/>
    </location>
</feature>
<accession>A0A5B6VL81</accession>